<evidence type="ECO:0000259" key="2">
    <source>
        <dbReference type="Pfam" id="PF08327"/>
    </source>
</evidence>
<dbReference type="CDD" id="cd07814">
    <property type="entry name" value="SRPBCC_CalC_Aha1-like"/>
    <property type="match status" value="1"/>
</dbReference>
<protein>
    <submittedName>
        <fullName evidence="3">Uncharacterized conserved protein YndB, AHSA1/START domain</fullName>
    </submittedName>
</protein>
<dbReference type="SUPFAM" id="SSF55961">
    <property type="entry name" value="Bet v1-like"/>
    <property type="match status" value="1"/>
</dbReference>
<evidence type="ECO:0000313" key="4">
    <source>
        <dbReference type="Proteomes" id="UP000184212"/>
    </source>
</evidence>
<dbReference type="Gene3D" id="3.30.530.20">
    <property type="match status" value="1"/>
</dbReference>
<sequence length="147" mass="16558">METLKMNMTATSTVRIDAPAAEVWKALTTPSIIKLYFFGTEAQSDWQVGNPVVFKGEWNGQPYEDKGIIIANEPNRLLRYSYWSSMKGTPDLPENYANISFILTPDGSGTLVTVAQDGVETEKEKKQSEQNWVKVLHNMKDVLEKKA</sequence>
<evidence type="ECO:0000256" key="1">
    <source>
        <dbReference type="ARBA" id="ARBA00006817"/>
    </source>
</evidence>
<dbReference type="InterPro" id="IPR023393">
    <property type="entry name" value="START-like_dom_sf"/>
</dbReference>
<comment type="similarity">
    <text evidence="1">Belongs to the AHA1 family.</text>
</comment>
<gene>
    <name evidence="3" type="ORF">SAMN04488109_6683</name>
</gene>
<evidence type="ECO:0000313" key="3">
    <source>
        <dbReference type="EMBL" id="SHI00408.1"/>
    </source>
</evidence>
<dbReference type="STRING" id="947013.SAMN04488109_6683"/>
<dbReference type="Pfam" id="PF08327">
    <property type="entry name" value="AHSA1"/>
    <property type="match status" value="1"/>
</dbReference>
<name>A0A1M5XLI5_9BACT</name>
<dbReference type="AlphaFoldDB" id="A0A1M5XLI5"/>
<dbReference type="OrthoDB" id="2355173at2"/>
<organism evidence="3 4">
    <name type="scientific">Chryseolinea serpens</name>
    <dbReference type="NCBI Taxonomy" id="947013"/>
    <lineage>
        <taxon>Bacteria</taxon>
        <taxon>Pseudomonadati</taxon>
        <taxon>Bacteroidota</taxon>
        <taxon>Cytophagia</taxon>
        <taxon>Cytophagales</taxon>
        <taxon>Fulvivirgaceae</taxon>
        <taxon>Chryseolinea</taxon>
    </lineage>
</organism>
<dbReference type="RefSeq" id="WP_084138534.1">
    <property type="nucleotide sequence ID" value="NZ_FQWQ01000006.1"/>
</dbReference>
<keyword evidence="4" id="KW-1185">Reference proteome</keyword>
<reference evidence="3 4" key="1">
    <citation type="submission" date="2016-11" db="EMBL/GenBank/DDBJ databases">
        <authorList>
            <person name="Jaros S."/>
            <person name="Januszkiewicz K."/>
            <person name="Wedrychowicz H."/>
        </authorList>
    </citation>
    <scope>NUCLEOTIDE SEQUENCE [LARGE SCALE GENOMIC DNA]</scope>
    <source>
        <strain evidence="3 4">DSM 24574</strain>
    </source>
</reference>
<proteinExistence type="inferred from homology"/>
<dbReference type="InterPro" id="IPR013538">
    <property type="entry name" value="ASHA1/2-like_C"/>
</dbReference>
<feature type="domain" description="Activator of Hsp90 ATPase homologue 1/2-like C-terminal" evidence="2">
    <location>
        <begin position="17"/>
        <end position="144"/>
    </location>
</feature>
<dbReference type="EMBL" id="FQWQ01000006">
    <property type="protein sequence ID" value="SHI00408.1"/>
    <property type="molecule type" value="Genomic_DNA"/>
</dbReference>
<accession>A0A1M5XLI5</accession>
<dbReference type="Proteomes" id="UP000184212">
    <property type="component" value="Unassembled WGS sequence"/>
</dbReference>